<dbReference type="PRINTS" id="PR00733">
    <property type="entry name" value="GLHYDRLASE6"/>
</dbReference>
<proteinExistence type="inferred from homology"/>
<dbReference type="InterPro" id="IPR001524">
    <property type="entry name" value="Glyco_hydro_6_CS"/>
</dbReference>
<evidence type="ECO:0000256" key="9">
    <source>
        <dbReference type="RuleBase" id="RU361186"/>
    </source>
</evidence>
<dbReference type="InterPro" id="IPR016288">
    <property type="entry name" value="Beta_cellobiohydrolase"/>
</dbReference>
<dbReference type="SUPFAM" id="SSF51989">
    <property type="entry name" value="Glycosyl hydrolases family 6, cellulases"/>
    <property type="match status" value="1"/>
</dbReference>
<dbReference type="InterPro" id="IPR036434">
    <property type="entry name" value="Beta_cellobiohydrolase_sf"/>
</dbReference>
<reference evidence="11 12" key="1">
    <citation type="submission" date="2023-11" db="EMBL/GenBank/DDBJ databases">
        <title>Draft genome sequence of Microbacterium arthrosphaerae JCM 30492.</title>
        <authorList>
            <person name="Zhang G."/>
            <person name="Ding Y."/>
        </authorList>
    </citation>
    <scope>NUCLEOTIDE SEQUENCE [LARGE SCALE GENOMIC DNA]</scope>
    <source>
        <strain evidence="11 12">JCM 30492</strain>
    </source>
</reference>
<evidence type="ECO:0000256" key="8">
    <source>
        <dbReference type="PROSITE-ProRule" id="PRU10056"/>
    </source>
</evidence>
<dbReference type="EC" id="3.2.1.-" evidence="9"/>
<evidence type="ECO:0000256" key="3">
    <source>
        <dbReference type="ARBA" id="ARBA00023001"/>
    </source>
</evidence>
<sequence>MIPLPTRPRSHAARRALALGGAAALAVGLAVPLGASAAAAAPEEPLGLAGSQLYVNPWSTTLEAAQSLSGQARDDAQLLGSIPSADWFTSGTPAEVEAAVDAVVTAAAAQGRMPLLVAYNLPFRDCAQYSAGGAAGTAEYLAWIDGFAAGIGDRPAAVILEPDGLGIIPHYVTLDGVAEWCQPAEVPADTAAADRFAQLNGAVDAIGALPAASVYLDGTGSSWLNVGEISDRLLKGGVERADGFFLNASNYQFTANSTAFGTWISQCIAYVTQVNPGDFGSCGNQYWAGGPANNWGGDWPAGFGGALSPYGEWSADAADPALDTSGVQSRYELILGGVEPTTRFVIDTSRNGLGPWQYPVGVYPAHEDWCNPPDRGLGLRPDTTTGVALVDAYLWIKVPGESDGKCYRGTTGPLDPERGMEDPAAGQWFVEQARELIALANPPIAPLDCHVDWVADGDARAFSATVRLSGAVPDRWTLAFAVPEDQQVTKATRATVSQQSDVVAVAGAAKRTGNAPDTVVHAKGAVTTPWQFLLGGRACTS</sequence>
<keyword evidence="5 9" id="KW-0119">Carbohydrate metabolism</keyword>
<organism evidence="11 12">
    <name type="scientific">Microbacterium arthrosphaerae</name>
    <dbReference type="NCBI Taxonomy" id="792652"/>
    <lineage>
        <taxon>Bacteria</taxon>
        <taxon>Bacillati</taxon>
        <taxon>Actinomycetota</taxon>
        <taxon>Actinomycetes</taxon>
        <taxon>Micrococcales</taxon>
        <taxon>Microbacteriaceae</taxon>
        <taxon>Microbacterium</taxon>
    </lineage>
</organism>
<dbReference type="SMART" id="SM00637">
    <property type="entry name" value="CBD_II"/>
    <property type="match status" value="1"/>
</dbReference>
<keyword evidence="12" id="KW-1185">Reference proteome</keyword>
<dbReference type="Proteomes" id="UP001283109">
    <property type="component" value="Unassembled WGS sequence"/>
</dbReference>
<keyword evidence="4" id="KW-1015">Disulfide bond</keyword>
<dbReference type="InterPro" id="IPR012291">
    <property type="entry name" value="CBM2_carb-bd_dom_sf"/>
</dbReference>
<comment type="similarity">
    <text evidence="9">Belongs to the glycosyl hydrolase family 6.</text>
</comment>
<dbReference type="Gene3D" id="2.60.40.290">
    <property type="match status" value="1"/>
</dbReference>
<feature type="active site" evidence="8">
    <location>
        <position position="125"/>
    </location>
</feature>
<protein>
    <recommendedName>
        <fullName evidence="9">Glucanase</fullName>
        <ecNumber evidence="9">3.2.1.-</ecNumber>
    </recommendedName>
</protein>
<dbReference type="EMBL" id="JAWQEV010000001">
    <property type="protein sequence ID" value="MDW4572047.1"/>
    <property type="molecule type" value="Genomic_DNA"/>
</dbReference>
<dbReference type="PANTHER" id="PTHR34876:SF4">
    <property type="entry name" value="1,4-BETA-D-GLUCAN CELLOBIOHYDROLASE C-RELATED"/>
    <property type="match status" value="1"/>
</dbReference>
<evidence type="ECO:0000256" key="2">
    <source>
        <dbReference type="ARBA" id="ARBA00022801"/>
    </source>
</evidence>
<keyword evidence="7 9" id="KW-0624">Polysaccharide degradation</keyword>
<keyword evidence="3 9" id="KW-0136">Cellulose degradation</keyword>
<dbReference type="GO" id="GO:0016787">
    <property type="term" value="F:hydrolase activity"/>
    <property type="evidence" value="ECO:0007669"/>
    <property type="project" value="UniProtKB-KW"/>
</dbReference>
<dbReference type="PANTHER" id="PTHR34876">
    <property type="match status" value="1"/>
</dbReference>
<gene>
    <name evidence="11" type="ORF">R8Z58_04565</name>
</gene>
<evidence type="ECO:0000256" key="4">
    <source>
        <dbReference type="ARBA" id="ARBA00023157"/>
    </source>
</evidence>
<evidence type="ECO:0000256" key="7">
    <source>
        <dbReference type="ARBA" id="ARBA00023326"/>
    </source>
</evidence>
<feature type="chain" id="PRO_5044995653" description="Glucanase" evidence="9">
    <location>
        <begin position="38"/>
        <end position="541"/>
    </location>
</feature>
<accession>A0ABU4GZW0</accession>
<keyword evidence="1 9" id="KW-0732">Signal</keyword>
<dbReference type="InterPro" id="IPR001919">
    <property type="entry name" value="CBD2"/>
</dbReference>
<evidence type="ECO:0000256" key="6">
    <source>
        <dbReference type="ARBA" id="ARBA00023295"/>
    </source>
</evidence>
<comment type="caution">
    <text evidence="11">The sequence shown here is derived from an EMBL/GenBank/DDBJ whole genome shotgun (WGS) entry which is preliminary data.</text>
</comment>
<keyword evidence="6 9" id="KW-0326">Glycosidase</keyword>
<evidence type="ECO:0000259" key="10">
    <source>
        <dbReference type="SMART" id="SM00637"/>
    </source>
</evidence>
<feature type="signal peptide" evidence="9">
    <location>
        <begin position="1"/>
        <end position="37"/>
    </location>
</feature>
<dbReference type="RefSeq" id="WP_318352556.1">
    <property type="nucleotide sequence ID" value="NZ_JAWQEV010000001.1"/>
</dbReference>
<keyword evidence="2 9" id="KW-0378">Hydrolase</keyword>
<feature type="domain" description="CBM2" evidence="10">
    <location>
        <begin position="449"/>
        <end position="539"/>
    </location>
</feature>
<dbReference type="Gene3D" id="3.20.20.40">
    <property type="entry name" value="1, 4-beta cellobiohydrolase"/>
    <property type="match status" value="1"/>
</dbReference>
<evidence type="ECO:0000256" key="1">
    <source>
        <dbReference type="ARBA" id="ARBA00022729"/>
    </source>
</evidence>
<evidence type="ECO:0000256" key="5">
    <source>
        <dbReference type="ARBA" id="ARBA00023277"/>
    </source>
</evidence>
<name>A0ABU4GZW0_9MICO</name>
<dbReference type="PROSITE" id="PS00655">
    <property type="entry name" value="GLYCOSYL_HYDROL_F6_1"/>
    <property type="match status" value="1"/>
</dbReference>
<evidence type="ECO:0000313" key="12">
    <source>
        <dbReference type="Proteomes" id="UP001283109"/>
    </source>
</evidence>
<evidence type="ECO:0000313" key="11">
    <source>
        <dbReference type="EMBL" id="MDW4572047.1"/>
    </source>
</evidence>
<dbReference type="Pfam" id="PF01341">
    <property type="entry name" value="Glyco_hydro_6"/>
    <property type="match status" value="1"/>
</dbReference>